<dbReference type="PANTHER" id="PTHR30531">
    <property type="entry name" value="FLAGELLAR BIOSYNTHETIC PROTEIN FLHB"/>
    <property type="match status" value="1"/>
</dbReference>
<feature type="transmembrane region" description="Helical" evidence="12">
    <location>
        <begin position="87"/>
        <end position="116"/>
    </location>
</feature>
<keyword evidence="11 12" id="KW-1006">Bacterial flagellum protein export</keyword>
<dbReference type="Gene3D" id="6.10.250.2080">
    <property type="match status" value="1"/>
</dbReference>
<dbReference type="InterPro" id="IPR006135">
    <property type="entry name" value="T3SS_substrate_exporter"/>
</dbReference>
<dbReference type="EMBL" id="SGBC01000003">
    <property type="protein sequence ID" value="RZD16206.1"/>
    <property type="molecule type" value="Genomic_DNA"/>
</dbReference>
<evidence type="ECO:0000256" key="7">
    <source>
        <dbReference type="ARBA" id="ARBA00022795"/>
    </source>
</evidence>
<dbReference type="InterPro" id="IPR006136">
    <property type="entry name" value="FlhB"/>
</dbReference>
<name>A0A519BG11_ACIG2</name>
<keyword evidence="7 12" id="KW-1005">Bacterial flagellum biogenesis</keyword>
<comment type="subcellular location">
    <subcellularLocation>
        <location evidence="1">Cell membrane</location>
        <topology evidence="1">Multi-pass membrane protein</topology>
    </subcellularLocation>
</comment>
<comment type="similarity">
    <text evidence="2 12">Belongs to the type III secretion exporter family.</text>
</comment>
<evidence type="ECO:0000256" key="4">
    <source>
        <dbReference type="ARBA" id="ARBA00022448"/>
    </source>
</evidence>
<keyword evidence="6 12" id="KW-0812">Transmembrane</keyword>
<comment type="caution">
    <text evidence="14">The sequence shown here is derived from an EMBL/GenBank/DDBJ whole genome shotgun (WGS) entry which is preliminary data.</text>
</comment>
<dbReference type="InterPro" id="IPR029025">
    <property type="entry name" value="T3SS_substrate_exporter_C"/>
</dbReference>
<keyword evidence="14" id="KW-0966">Cell projection</keyword>
<evidence type="ECO:0000256" key="13">
    <source>
        <dbReference type="SAM" id="MobiDB-lite"/>
    </source>
</evidence>
<evidence type="ECO:0000256" key="3">
    <source>
        <dbReference type="ARBA" id="ARBA00021622"/>
    </source>
</evidence>
<evidence type="ECO:0000256" key="8">
    <source>
        <dbReference type="ARBA" id="ARBA00022927"/>
    </source>
</evidence>
<dbReference type="GO" id="GO:0005886">
    <property type="term" value="C:plasma membrane"/>
    <property type="evidence" value="ECO:0007669"/>
    <property type="project" value="UniProtKB-SubCell"/>
</dbReference>
<comment type="function">
    <text evidence="12">Required for formation of the rod structure in the basal body of the flagellar apparatus. Together with FliI and FliH, may constitute the export apparatus of flagellin.</text>
</comment>
<dbReference type="Gene3D" id="3.40.1690.10">
    <property type="entry name" value="secretion proteins EscU"/>
    <property type="match status" value="1"/>
</dbReference>
<keyword evidence="4 12" id="KW-0813">Transport</keyword>
<comment type="caution">
    <text evidence="12">Lacks conserved residue(s) required for the propagation of feature annotation.</text>
</comment>
<dbReference type="NCBIfam" id="TIGR00328">
    <property type="entry name" value="flhB"/>
    <property type="match status" value="1"/>
</dbReference>
<keyword evidence="14" id="KW-0969">Cilium</keyword>
<dbReference type="SUPFAM" id="SSF160544">
    <property type="entry name" value="EscU C-terminal domain-like"/>
    <property type="match status" value="1"/>
</dbReference>
<keyword evidence="8 12" id="KW-0653">Protein transport</keyword>
<proteinExistence type="inferred from homology"/>
<evidence type="ECO:0000256" key="9">
    <source>
        <dbReference type="ARBA" id="ARBA00022989"/>
    </source>
</evidence>
<gene>
    <name evidence="12 14" type="primary">flhB</name>
    <name evidence="14" type="ORF">EVJ46_08455</name>
</gene>
<dbReference type="PRINTS" id="PR00950">
    <property type="entry name" value="TYPE3IMSPROT"/>
</dbReference>
<dbReference type="GO" id="GO:0009306">
    <property type="term" value="P:protein secretion"/>
    <property type="evidence" value="ECO:0007669"/>
    <property type="project" value="InterPro"/>
</dbReference>
<feature type="transmembrane region" description="Helical" evidence="12">
    <location>
        <begin position="148"/>
        <end position="167"/>
    </location>
</feature>
<evidence type="ECO:0000313" key="14">
    <source>
        <dbReference type="EMBL" id="RZD16206.1"/>
    </source>
</evidence>
<keyword evidence="14" id="KW-0282">Flagellum</keyword>
<accession>A0A519BG11</accession>
<dbReference type="Proteomes" id="UP000316562">
    <property type="component" value="Unassembled WGS sequence"/>
</dbReference>
<dbReference type="GO" id="GO:0044780">
    <property type="term" value="P:bacterial-type flagellum assembly"/>
    <property type="evidence" value="ECO:0007669"/>
    <property type="project" value="InterPro"/>
</dbReference>
<keyword evidence="9 12" id="KW-1133">Transmembrane helix</keyword>
<evidence type="ECO:0000256" key="6">
    <source>
        <dbReference type="ARBA" id="ARBA00022692"/>
    </source>
</evidence>
<evidence type="ECO:0000256" key="12">
    <source>
        <dbReference type="RuleBase" id="RU364091"/>
    </source>
</evidence>
<dbReference type="AlphaFoldDB" id="A0A519BG11"/>
<evidence type="ECO:0000256" key="10">
    <source>
        <dbReference type="ARBA" id="ARBA00023136"/>
    </source>
</evidence>
<feature type="compositionally biased region" description="Basic and acidic residues" evidence="13">
    <location>
        <begin position="1"/>
        <end position="21"/>
    </location>
</feature>
<reference evidence="14 15" key="1">
    <citation type="journal article" date="2019" name="ISME J.">
        <title>Insights into ecological role of a new deltaproteobacterial order Candidatus Acidulodesulfobacterales by metagenomics and metatranscriptomics.</title>
        <authorList>
            <person name="Tan S."/>
            <person name="Liu J."/>
            <person name="Fang Y."/>
            <person name="Hedlund B.P."/>
            <person name="Lian Z.H."/>
            <person name="Huang L.Y."/>
            <person name="Li J.T."/>
            <person name="Huang L.N."/>
            <person name="Li W.J."/>
            <person name="Jiang H.C."/>
            <person name="Dong H.L."/>
            <person name="Shu W.S."/>
        </authorList>
    </citation>
    <scope>NUCLEOTIDE SEQUENCE [LARGE SCALE GENOMIC DNA]</scope>
    <source>
        <strain evidence="14">AP2</strain>
    </source>
</reference>
<protein>
    <recommendedName>
        <fullName evidence="3 12">Flagellar biosynthetic protein FlhB</fullName>
    </recommendedName>
</protein>
<evidence type="ECO:0000256" key="2">
    <source>
        <dbReference type="ARBA" id="ARBA00010690"/>
    </source>
</evidence>
<dbReference type="PANTHER" id="PTHR30531:SF12">
    <property type="entry name" value="FLAGELLAR BIOSYNTHETIC PROTEIN FLHB"/>
    <property type="match status" value="1"/>
</dbReference>
<sequence>MADKSEQTEQPTPKRLEDARNKGNVMKSREVNTTFGLIAIFIYLSFNIEKIGNTVEGNMVYFLSNASSIQLTKAGAINVLYGLLYSVFYAILPVILIIFLASVVSNIAQVGFLLTFEPLIPDFGKINPVSGIQRFFSFQSVNELLKSLVKFFVVVLVAYFSAIGYLHKLFTLEYATAEANIVFIMQLISKVFFNIIAVMVVLSVIDYFIQKWQHTKSLMMSKQEVKDEMRQYEGNPQVKGKLRKMQREISRRKILKEVKNAHVVITNPTHFAVALKYENKKHKAPVVVAKGADEMAFLIKKIAAAHEIPIIENKYIARSLYEICEPGDFIPDTLYKAVAEILAHLYSTNLKFKKIWSMNTNG</sequence>
<keyword evidence="5 12" id="KW-1003">Cell membrane</keyword>
<evidence type="ECO:0000256" key="1">
    <source>
        <dbReference type="ARBA" id="ARBA00004651"/>
    </source>
</evidence>
<organism evidence="14 15">
    <name type="scientific">Acididesulfobacter guangdongensis</name>
    <dbReference type="NCBI Taxonomy" id="2597225"/>
    <lineage>
        <taxon>Bacteria</taxon>
        <taxon>Deltaproteobacteria</taxon>
        <taxon>Candidatus Acidulodesulfobacterales</taxon>
        <taxon>Candidatus Acididesulfobacter</taxon>
    </lineage>
</organism>
<dbReference type="Pfam" id="PF01312">
    <property type="entry name" value="Bac_export_2"/>
    <property type="match status" value="1"/>
</dbReference>
<feature type="region of interest" description="Disordered" evidence="13">
    <location>
        <begin position="1"/>
        <end position="23"/>
    </location>
</feature>
<evidence type="ECO:0000256" key="5">
    <source>
        <dbReference type="ARBA" id="ARBA00022475"/>
    </source>
</evidence>
<evidence type="ECO:0000256" key="11">
    <source>
        <dbReference type="ARBA" id="ARBA00023225"/>
    </source>
</evidence>
<evidence type="ECO:0000313" key="15">
    <source>
        <dbReference type="Proteomes" id="UP000316562"/>
    </source>
</evidence>
<keyword evidence="10 12" id="KW-0472">Membrane</keyword>
<feature type="transmembrane region" description="Helical" evidence="12">
    <location>
        <begin position="187"/>
        <end position="209"/>
    </location>
</feature>